<organism evidence="1 2">
    <name type="scientific">Glomerella acutata</name>
    <name type="common">Colletotrichum acutatum</name>
    <dbReference type="NCBI Taxonomy" id="27357"/>
    <lineage>
        <taxon>Eukaryota</taxon>
        <taxon>Fungi</taxon>
        <taxon>Dikarya</taxon>
        <taxon>Ascomycota</taxon>
        <taxon>Pezizomycotina</taxon>
        <taxon>Sordariomycetes</taxon>
        <taxon>Hypocreomycetidae</taxon>
        <taxon>Glomerellales</taxon>
        <taxon>Glomerellaceae</taxon>
        <taxon>Colletotrichum</taxon>
        <taxon>Colletotrichum acutatum species complex</taxon>
    </lineage>
</organism>
<proteinExistence type="predicted"/>
<reference evidence="1" key="1">
    <citation type="submission" date="2021-12" db="EMBL/GenBank/DDBJ databases">
        <title>Comparative genomics, transcriptomics and evolutionary studies reveal genomic signatures of adaptation to plant cell wall in hemibiotrophic fungi.</title>
        <authorList>
            <consortium name="DOE Joint Genome Institute"/>
            <person name="Baroncelli R."/>
            <person name="Diaz J.F."/>
            <person name="Benocci T."/>
            <person name="Peng M."/>
            <person name="Battaglia E."/>
            <person name="Haridas S."/>
            <person name="Andreopoulos W."/>
            <person name="Labutti K."/>
            <person name="Pangilinan J."/>
            <person name="Floch G.L."/>
            <person name="Makela M.R."/>
            <person name="Henrissat B."/>
            <person name="Grigoriev I.V."/>
            <person name="Crouch J.A."/>
            <person name="De Vries R.P."/>
            <person name="Sukno S.A."/>
            <person name="Thon M.R."/>
        </authorList>
    </citation>
    <scope>NUCLEOTIDE SEQUENCE</scope>
    <source>
        <strain evidence="1">CBS 112980</strain>
    </source>
</reference>
<dbReference type="RefSeq" id="XP_060368928.1">
    <property type="nucleotide sequence ID" value="XM_060507420.1"/>
</dbReference>
<dbReference type="EMBL" id="JAHMHS010000014">
    <property type="protein sequence ID" value="KAK1728873.1"/>
    <property type="molecule type" value="Genomic_DNA"/>
</dbReference>
<keyword evidence="2" id="KW-1185">Reference proteome</keyword>
<dbReference type="AlphaFoldDB" id="A0AAD9CYP5"/>
<sequence>MRMAMSRVGPLKSSEEGRSILPAMKSIPGKFGLDAMPPWYTVGLSCSQWSSIERLTETL</sequence>
<protein>
    <submittedName>
        <fullName evidence="1">Uncharacterized protein</fullName>
    </submittedName>
</protein>
<gene>
    <name evidence="1" type="ORF">BDZ83DRAFT_607301</name>
</gene>
<evidence type="ECO:0000313" key="2">
    <source>
        <dbReference type="Proteomes" id="UP001244207"/>
    </source>
</evidence>
<evidence type="ECO:0000313" key="1">
    <source>
        <dbReference type="EMBL" id="KAK1728873.1"/>
    </source>
</evidence>
<name>A0AAD9CYP5_GLOAC</name>
<dbReference type="Proteomes" id="UP001244207">
    <property type="component" value="Unassembled WGS sequence"/>
</dbReference>
<accession>A0AAD9CYP5</accession>
<comment type="caution">
    <text evidence="1">The sequence shown here is derived from an EMBL/GenBank/DDBJ whole genome shotgun (WGS) entry which is preliminary data.</text>
</comment>
<dbReference type="GeneID" id="85391319"/>